<organism evidence="2">
    <name type="scientific">Magallana gigas</name>
    <name type="common">Pacific oyster</name>
    <name type="synonym">Crassostrea gigas</name>
    <dbReference type="NCBI Taxonomy" id="29159"/>
    <lineage>
        <taxon>Eukaryota</taxon>
        <taxon>Metazoa</taxon>
        <taxon>Spiralia</taxon>
        <taxon>Lophotrochozoa</taxon>
        <taxon>Mollusca</taxon>
        <taxon>Bivalvia</taxon>
        <taxon>Autobranchia</taxon>
        <taxon>Pteriomorphia</taxon>
        <taxon>Ostreida</taxon>
        <taxon>Ostreoidea</taxon>
        <taxon>Ostreidae</taxon>
        <taxon>Magallana</taxon>
    </lineage>
</organism>
<name>K1RJC8_MAGGI</name>
<dbReference type="AlphaFoldDB" id="K1RJC8"/>
<protein>
    <submittedName>
        <fullName evidence="2">Nuclear receptor coactivator 4</fullName>
    </submittedName>
</protein>
<dbReference type="PANTHER" id="PTHR17085">
    <property type="entry name" value="NUCLEAR RECEPTOR COACTIVATOR 4"/>
    <property type="match status" value="1"/>
</dbReference>
<dbReference type="HOGENOM" id="CLU_457307_0_0_1"/>
<dbReference type="PANTHER" id="PTHR17085:SF3">
    <property type="entry name" value="NUCLEAR RECEPTOR COACTIVATOR 4"/>
    <property type="match status" value="1"/>
</dbReference>
<dbReference type="GO" id="GO:0003713">
    <property type="term" value="F:transcription coactivator activity"/>
    <property type="evidence" value="ECO:0007669"/>
    <property type="project" value="InterPro"/>
</dbReference>
<proteinExistence type="predicted"/>
<dbReference type="Pfam" id="PF12489">
    <property type="entry name" value="ARA70"/>
    <property type="match status" value="1"/>
</dbReference>
<evidence type="ECO:0000259" key="1">
    <source>
        <dbReference type="Pfam" id="PF12489"/>
    </source>
</evidence>
<accession>K1RJC8</accession>
<dbReference type="EMBL" id="JH816623">
    <property type="protein sequence ID" value="EKC34356.1"/>
    <property type="molecule type" value="Genomic_DNA"/>
</dbReference>
<dbReference type="GO" id="GO:0006879">
    <property type="term" value="P:intracellular iron ion homeostasis"/>
    <property type="evidence" value="ECO:0007669"/>
    <property type="project" value="InterPro"/>
</dbReference>
<gene>
    <name evidence="2" type="ORF">CGI_10018212</name>
</gene>
<feature type="domain" description="Nuclear receptor coactivator 4 N-terminal" evidence="1">
    <location>
        <begin position="19"/>
        <end position="74"/>
    </location>
</feature>
<dbReference type="InterPro" id="IPR022174">
    <property type="entry name" value="NCOA4_N"/>
</dbReference>
<dbReference type="InterPro" id="IPR039947">
    <property type="entry name" value="NCoA-4"/>
</dbReference>
<keyword evidence="2" id="KW-0675">Receptor</keyword>
<evidence type="ECO:0000313" key="2">
    <source>
        <dbReference type="EMBL" id="EKC34356.1"/>
    </source>
</evidence>
<dbReference type="InParanoid" id="K1RJC8"/>
<sequence>MEQQRVQLENALKEINEVKRKLQQNVSEVKLQVQTAVSRNLEALRNREVWLLNQVELLQSAKDEVLSRQQAKLHKLLGFIQTQKGGTTLTRIDPSDLKPEESAYLNFRCDASSLRESINSFGKIEASGLPHAVFVQAGNPSTSLPKHVEEYEDAEQDVLYKTLQEIQQAKTSSSCIDVRIPKLSPRADDWLAKPSTISMISVSEPKFTMPKLSNKKDDWLYQSAGNNSSSSLCSTTNSVSSIMSGHVSSLTSSHSVPSLTSVGTFSSTQSWLKQIKQDQEDEDDFEIVETGGSSGTPETDMDFHHDFVISPSHSAPNLLQWTYKPSSTVWLKSRPSVGPTDCKSHDVFQHYFATVSQDSKHWLAKKTENCCNQACQSKKPVDIENLGSCLGHDHPKASDFTWLCTASEPCKDVKECSTEPSCFDKFLQKNPTCKLTSTDPMIDKMRKTYSSPVDTGAWLLKAGSIQPSPNAANFNPLKKYLSNTSKTSSDWLKPCSPSKEAPREGISFKHIDTKLSSWIMASDSKMGVDSSENQKKILPSFALKDNQRWLMSKSDSGTGSSSWISGSEKPSQKGILFQSFDQNNSQWLMKSGQTVKS</sequence>
<dbReference type="GO" id="GO:0009725">
    <property type="term" value="P:response to hormone"/>
    <property type="evidence" value="ECO:0007669"/>
    <property type="project" value="TreeGrafter"/>
</dbReference>
<reference evidence="2" key="1">
    <citation type="journal article" date="2012" name="Nature">
        <title>The oyster genome reveals stress adaptation and complexity of shell formation.</title>
        <authorList>
            <person name="Zhang G."/>
            <person name="Fang X."/>
            <person name="Guo X."/>
            <person name="Li L."/>
            <person name="Luo R."/>
            <person name="Xu F."/>
            <person name="Yang P."/>
            <person name="Zhang L."/>
            <person name="Wang X."/>
            <person name="Qi H."/>
            <person name="Xiong Z."/>
            <person name="Que H."/>
            <person name="Xie Y."/>
            <person name="Holland P.W."/>
            <person name="Paps J."/>
            <person name="Zhu Y."/>
            <person name="Wu F."/>
            <person name="Chen Y."/>
            <person name="Wang J."/>
            <person name="Peng C."/>
            <person name="Meng J."/>
            <person name="Yang L."/>
            <person name="Liu J."/>
            <person name="Wen B."/>
            <person name="Zhang N."/>
            <person name="Huang Z."/>
            <person name="Zhu Q."/>
            <person name="Feng Y."/>
            <person name="Mount A."/>
            <person name="Hedgecock D."/>
            <person name="Xu Z."/>
            <person name="Liu Y."/>
            <person name="Domazet-Loso T."/>
            <person name="Du Y."/>
            <person name="Sun X."/>
            <person name="Zhang S."/>
            <person name="Liu B."/>
            <person name="Cheng P."/>
            <person name="Jiang X."/>
            <person name="Li J."/>
            <person name="Fan D."/>
            <person name="Wang W."/>
            <person name="Fu W."/>
            <person name="Wang T."/>
            <person name="Wang B."/>
            <person name="Zhang J."/>
            <person name="Peng Z."/>
            <person name="Li Y."/>
            <person name="Li N."/>
            <person name="Wang J."/>
            <person name="Chen M."/>
            <person name="He Y."/>
            <person name="Tan F."/>
            <person name="Song X."/>
            <person name="Zheng Q."/>
            <person name="Huang R."/>
            <person name="Yang H."/>
            <person name="Du X."/>
            <person name="Chen L."/>
            <person name="Yang M."/>
            <person name="Gaffney P.M."/>
            <person name="Wang S."/>
            <person name="Luo L."/>
            <person name="She Z."/>
            <person name="Ming Y."/>
            <person name="Huang W."/>
            <person name="Zhang S."/>
            <person name="Huang B."/>
            <person name="Zhang Y."/>
            <person name="Qu T."/>
            <person name="Ni P."/>
            <person name="Miao G."/>
            <person name="Wang J."/>
            <person name="Wang Q."/>
            <person name="Steinberg C.E."/>
            <person name="Wang H."/>
            <person name="Li N."/>
            <person name="Qian L."/>
            <person name="Zhang G."/>
            <person name="Li Y."/>
            <person name="Yang H."/>
            <person name="Liu X."/>
            <person name="Wang J."/>
            <person name="Yin Y."/>
            <person name="Wang J."/>
        </authorList>
    </citation>
    <scope>NUCLEOTIDE SEQUENCE [LARGE SCALE GENOMIC DNA]</scope>
    <source>
        <strain evidence="2">05x7-T-G4-1.051#20</strain>
    </source>
</reference>